<dbReference type="OrthoDB" id="663842at2"/>
<gene>
    <name evidence="1" type="ORF">C5749_07920</name>
</gene>
<organism evidence="1 2">
    <name type="scientific">Sphingobacterium gobiense</name>
    <dbReference type="NCBI Taxonomy" id="1382456"/>
    <lineage>
        <taxon>Bacteria</taxon>
        <taxon>Pseudomonadati</taxon>
        <taxon>Bacteroidota</taxon>
        <taxon>Sphingobacteriia</taxon>
        <taxon>Sphingobacteriales</taxon>
        <taxon>Sphingobacteriaceae</taxon>
        <taxon>Sphingobacterium</taxon>
    </lineage>
</organism>
<comment type="caution">
    <text evidence="1">The sequence shown here is derived from an EMBL/GenBank/DDBJ whole genome shotgun (WGS) entry which is preliminary data.</text>
</comment>
<evidence type="ECO:0000313" key="1">
    <source>
        <dbReference type="EMBL" id="PRD57121.1"/>
    </source>
</evidence>
<evidence type="ECO:0000313" key="2">
    <source>
        <dbReference type="Proteomes" id="UP000238642"/>
    </source>
</evidence>
<protein>
    <submittedName>
        <fullName evidence="1">Uncharacterized protein</fullName>
    </submittedName>
</protein>
<accession>A0A2S9JVF4</accession>
<dbReference type="Proteomes" id="UP000238642">
    <property type="component" value="Unassembled WGS sequence"/>
</dbReference>
<sequence>MKIFTLIMPALFFLTSFDVSILDKVRTNYNAFLSDKALCQQTITELEKTKDNSVTLLGYLGGLQTIRANHVFSPISKLNTFNKGKNNIEQAIKKDPNNAELRFIRLSVQKNAPSFLGYKSNIKEDTEFIKKNRNQINSDILKKNMEKLLKD</sequence>
<dbReference type="AlphaFoldDB" id="A0A2S9JVF4"/>
<reference evidence="1 2" key="1">
    <citation type="submission" date="2018-02" db="EMBL/GenBank/DDBJ databases">
        <title>The draft genome of Sphingobacterium gobiense H7.</title>
        <authorList>
            <person name="Li L."/>
            <person name="Liu L."/>
            <person name="Zhang X."/>
            <person name="Wang T."/>
            <person name="Liang L."/>
        </authorList>
    </citation>
    <scope>NUCLEOTIDE SEQUENCE [LARGE SCALE GENOMIC DNA]</scope>
    <source>
        <strain evidence="1 2">ACCC 05757</strain>
    </source>
</reference>
<proteinExistence type="predicted"/>
<dbReference type="EMBL" id="PVBS01000001">
    <property type="protein sequence ID" value="PRD57121.1"/>
    <property type="molecule type" value="Genomic_DNA"/>
</dbReference>
<name>A0A2S9JVF4_9SPHI</name>
<keyword evidence="2" id="KW-1185">Reference proteome</keyword>